<dbReference type="RefSeq" id="XP_033451896.1">
    <property type="nucleotide sequence ID" value="XM_033591457.1"/>
</dbReference>
<accession>A0A6A5RX99</accession>
<name>A0A6A5RX99_9PLEO</name>
<organism evidence="1 2">
    <name type="scientific">Didymella exigua CBS 183.55</name>
    <dbReference type="NCBI Taxonomy" id="1150837"/>
    <lineage>
        <taxon>Eukaryota</taxon>
        <taxon>Fungi</taxon>
        <taxon>Dikarya</taxon>
        <taxon>Ascomycota</taxon>
        <taxon>Pezizomycotina</taxon>
        <taxon>Dothideomycetes</taxon>
        <taxon>Pleosporomycetidae</taxon>
        <taxon>Pleosporales</taxon>
        <taxon>Pleosporineae</taxon>
        <taxon>Didymellaceae</taxon>
        <taxon>Didymella</taxon>
    </lineage>
</organism>
<keyword evidence="2" id="KW-1185">Reference proteome</keyword>
<dbReference type="OrthoDB" id="5424404at2759"/>
<dbReference type="GeneID" id="54349125"/>
<feature type="non-terminal residue" evidence="1">
    <location>
        <position position="74"/>
    </location>
</feature>
<dbReference type="AlphaFoldDB" id="A0A6A5RX99"/>
<sequence>MPRVVFVHSCYTKYSLYFKLLHNKIAEYNTQPKNIYNIDEKGFIIGVSGRSKRVFKKLLFGRRQYNQSLHNGNR</sequence>
<gene>
    <name evidence="1" type="ORF">M421DRAFT_417415</name>
</gene>
<evidence type="ECO:0000313" key="1">
    <source>
        <dbReference type="EMBL" id="KAF1931648.1"/>
    </source>
</evidence>
<reference evidence="1" key="1">
    <citation type="journal article" date="2020" name="Stud. Mycol.">
        <title>101 Dothideomycetes genomes: a test case for predicting lifestyles and emergence of pathogens.</title>
        <authorList>
            <person name="Haridas S."/>
            <person name="Albert R."/>
            <person name="Binder M."/>
            <person name="Bloem J."/>
            <person name="Labutti K."/>
            <person name="Salamov A."/>
            <person name="Andreopoulos B."/>
            <person name="Baker S."/>
            <person name="Barry K."/>
            <person name="Bills G."/>
            <person name="Bluhm B."/>
            <person name="Cannon C."/>
            <person name="Castanera R."/>
            <person name="Culley D."/>
            <person name="Daum C."/>
            <person name="Ezra D."/>
            <person name="Gonzalez J."/>
            <person name="Henrissat B."/>
            <person name="Kuo A."/>
            <person name="Liang C."/>
            <person name="Lipzen A."/>
            <person name="Lutzoni F."/>
            <person name="Magnuson J."/>
            <person name="Mondo S."/>
            <person name="Nolan M."/>
            <person name="Ohm R."/>
            <person name="Pangilinan J."/>
            <person name="Park H.-J."/>
            <person name="Ramirez L."/>
            <person name="Alfaro M."/>
            <person name="Sun H."/>
            <person name="Tritt A."/>
            <person name="Yoshinaga Y."/>
            <person name="Zwiers L.-H."/>
            <person name="Turgeon B."/>
            <person name="Goodwin S."/>
            <person name="Spatafora J."/>
            <person name="Crous P."/>
            <person name="Grigoriev I."/>
        </authorList>
    </citation>
    <scope>NUCLEOTIDE SEQUENCE</scope>
    <source>
        <strain evidence="1">CBS 183.55</strain>
    </source>
</reference>
<protein>
    <submittedName>
        <fullName evidence="1">Uncharacterized protein</fullName>
    </submittedName>
</protein>
<dbReference type="EMBL" id="ML978960">
    <property type="protein sequence ID" value="KAF1931648.1"/>
    <property type="molecule type" value="Genomic_DNA"/>
</dbReference>
<dbReference type="Proteomes" id="UP000800082">
    <property type="component" value="Unassembled WGS sequence"/>
</dbReference>
<evidence type="ECO:0000313" key="2">
    <source>
        <dbReference type="Proteomes" id="UP000800082"/>
    </source>
</evidence>
<proteinExistence type="predicted"/>